<dbReference type="AlphaFoldDB" id="A0A7J4JUT2"/>
<accession>A0A7J4JUT2</accession>
<protein>
    <submittedName>
        <fullName evidence="2">Uncharacterized protein</fullName>
    </submittedName>
</protein>
<dbReference type="Proteomes" id="UP000590964">
    <property type="component" value="Unassembled WGS sequence"/>
</dbReference>
<proteinExistence type="predicted"/>
<dbReference type="Proteomes" id="UP000527315">
    <property type="component" value="Unassembled WGS sequence"/>
</dbReference>
<organism evidence="2 4">
    <name type="scientific">Candidatus Iainarchaeum sp</name>
    <dbReference type="NCBI Taxonomy" id="3101447"/>
    <lineage>
        <taxon>Archaea</taxon>
        <taxon>Candidatus Iainarchaeota</taxon>
        <taxon>Candidatus Iainarchaeia</taxon>
        <taxon>Candidatus Iainarchaeales</taxon>
        <taxon>Candidatus Iainarchaeaceae</taxon>
        <taxon>Candidatus Iainarchaeum</taxon>
    </lineage>
</organism>
<gene>
    <name evidence="2" type="ORF">HA222_02675</name>
    <name evidence="3" type="ORF">HA227_01520</name>
</gene>
<comment type="caution">
    <text evidence="2">The sequence shown here is derived from an EMBL/GenBank/DDBJ whole genome shotgun (WGS) entry which is preliminary data.</text>
</comment>
<evidence type="ECO:0000313" key="2">
    <source>
        <dbReference type="EMBL" id="HIH21541.1"/>
    </source>
</evidence>
<reference evidence="3 4" key="1">
    <citation type="journal article" date="2020" name="bioRxiv">
        <title>A rank-normalized archaeal taxonomy based on genome phylogeny resolves widespread incomplete and uneven classifications.</title>
        <authorList>
            <person name="Rinke C."/>
            <person name="Chuvochina M."/>
            <person name="Mussig A.J."/>
            <person name="Chaumeil P.-A."/>
            <person name="Waite D.W."/>
            <person name="Whitman W.B."/>
            <person name="Parks D.H."/>
            <person name="Hugenholtz P."/>
        </authorList>
    </citation>
    <scope>NUCLEOTIDE SEQUENCE [LARGE SCALE GENOMIC DNA]</scope>
    <source>
        <strain evidence="3">UBA10036</strain>
    </source>
</reference>
<feature type="region of interest" description="Disordered" evidence="1">
    <location>
        <begin position="364"/>
        <end position="383"/>
    </location>
</feature>
<dbReference type="EMBL" id="DUFW01000041">
    <property type="protein sequence ID" value="HIH21541.1"/>
    <property type="molecule type" value="Genomic_DNA"/>
</dbReference>
<dbReference type="EMBL" id="DUFJ01000039">
    <property type="protein sequence ID" value="HIH32909.1"/>
    <property type="molecule type" value="Genomic_DNA"/>
</dbReference>
<feature type="compositionally biased region" description="Basic and acidic residues" evidence="1">
    <location>
        <begin position="372"/>
        <end position="383"/>
    </location>
</feature>
<sequence>MASFRSLGKALVWAAHNPKKALMVPLIVAGMSLAVPKSIAQVLPAYLTEGAKVESDSVEFKRITIKKGDSLIIPESVIVNLQERLGNNKLTFSIEREKTETYLRRRLQSNKEILRAKIAAEILKANQDKFVITGAIARDVEGETVLFVKNQKTGKEEKVRLPAKDFNPRTLIGLSVRYPLGQVGKFPLSGRTSLDLKHFESRPGANLDYYLAHDFSIGNNPKLIATLGLEDTAGRKTYGLKGTLSWAAKGWVFEPAVGIAKRQEFQGLPSERGIGAGVFAKKTTGKLSGLRLTVDYVRWGSKGDAPDQKVFLTKVILPLSRRGAGGNAAQSTAVEQRVLKPWQPKEEPRWLKALWTPFKPIERIVGQGKKPQTREVRKPRARR</sequence>
<evidence type="ECO:0000313" key="4">
    <source>
        <dbReference type="Proteomes" id="UP000590964"/>
    </source>
</evidence>
<evidence type="ECO:0000313" key="3">
    <source>
        <dbReference type="EMBL" id="HIH32909.1"/>
    </source>
</evidence>
<evidence type="ECO:0000256" key="1">
    <source>
        <dbReference type="SAM" id="MobiDB-lite"/>
    </source>
</evidence>
<name>A0A7J4JUT2_9ARCH</name>